<evidence type="ECO:0000259" key="7">
    <source>
        <dbReference type="Pfam" id="PF15447"/>
    </source>
</evidence>
<evidence type="ECO:0000256" key="1">
    <source>
        <dbReference type="SAM" id="Coils"/>
    </source>
</evidence>
<feature type="domain" description="Duffy-antigen binding" evidence="5">
    <location>
        <begin position="855"/>
        <end position="1029"/>
    </location>
</feature>
<name>A0A0L7K623_PLAFX</name>
<feature type="compositionally biased region" description="Polar residues" evidence="2">
    <location>
        <begin position="2481"/>
        <end position="2497"/>
    </location>
</feature>
<dbReference type="InterPro" id="IPR029211">
    <property type="entry name" value="PfEMP1_ATS"/>
</dbReference>
<dbReference type="Gene3D" id="1.20.58.830">
    <property type="match status" value="5"/>
</dbReference>
<keyword evidence="1" id="KW-0175">Coiled coil</keyword>
<dbReference type="FunFam" id="1.20.58.1930:FF:000001">
    <property type="entry name" value="Erythrocyte membrane protein 1, PfEMP1"/>
    <property type="match status" value="1"/>
</dbReference>
<dbReference type="Pfam" id="PF22672">
    <property type="entry name" value="DBL_C"/>
    <property type="match status" value="2"/>
</dbReference>
<evidence type="ECO:0000313" key="11">
    <source>
        <dbReference type="Proteomes" id="UP000054289"/>
    </source>
</evidence>
<reference evidence="10 11" key="1">
    <citation type="submission" date="2006-03" db="EMBL/GenBank/DDBJ databases">
        <title>Annotation of Plasmodium falciparum HB3.</title>
        <authorList>
            <consortium name="The Broad Institute Genome Sequencing Platform"/>
            <person name="Volkman S.K."/>
            <person name="Neafsey D.E."/>
            <person name="Dash A.P."/>
            <person name="Chitnis C.E."/>
            <person name="Hartl D.L."/>
            <person name="Young S.K."/>
            <person name="Zeng Q."/>
            <person name="Koehrsen M."/>
            <person name="Alvarado L."/>
            <person name="Berlin A."/>
            <person name="Borenstein D."/>
            <person name="Chapman S.B."/>
            <person name="Chen Z."/>
            <person name="Engels R."/>
            <person name="Freedman E."/>
            <person name="Gellesch M."/>
            <person name="Goldberg J."/>
            <person name="Griggs A."/>
            <person name="Gujja S."/>
            <person name="Heilman E.R."/>
            <person name="Heiman D.I."/>
            <person name="Howarth C."/>
            <person name="Jen D."/>
            <person name="Larson L."/>
            <person name="Mehta T."/>
            <person name="Neiman D."/>
            <person name="Park D."/>
            <person name="Pearson M."/>
            <person name="Roberts A."/>
            <person name="Saif S."/>
            <person name="Shea T."/>
            <person name="Shenoy N."/>
            <person name="Sisk P."/>
            <person name="Stolte C."/>
            <person name="Sykes S."/>
            <person name="Walk T."/>
            <person name="White J."/>
            <person name="Yandava C."/>
            <person name="Haas B."/>
            <person name="Henn M.R."/>
            <person name="Nusbaum C."/>
            <person name="Birren B."/>
        </authorList>
    </citation>
    <scope>NUCLEOTIDE SEQUENCE [LARGE SCALE GENOMIC DNA]</scope>
    <source>
        <strain evidence="10">HB3</strain>
    </source>
</reference>
<dbReference type="Pfam" id="PF03011">
    <property type="entry name" value="PFEMP"/>
    <property type="match status" value="2"/>
</dbReference>
<proteinExistence type="predicted"/>
<keyword evidence="3" id="KW-0812">Transmembrane</keyword>
<keyword evidence="3" id="KW-0472">Membrane</keyword>
<protein>
    <recommendedName>
        <fullName evidence="12">Erythrocyte membrane protein 1, PfEMP1</fullName>
    </recommendedName>
</protein>
<dbReference type="Proteomes" id="UP000054289">
    <property type="component" value="Unassembled WGS sequence"/>
</dbReference>
<dbReference type="Pfam" id="PF15445">
    <property type="entry name" value="ATS"/>
    <property type="match status" value="1"/>
</dbReference>
<evidence type="ECO:0008006" key="12">
    <source>
        <dbReference type="Google" id="ProtNLM"/>
    </source>
</evidence>
<feature type="compositionally biased region" description="Polar residues" evidence="2">
    <location>
        <begin position="2255"/>
        <end position="2271"/>
    </location>
</feature>
<dbReference type="Gene3D" id="1.20.1310.20">
    <property type="entry name" value="Duffy-antigen binding domain"/>
    <property type="match status" value="4"/>
</dbReference>
<accession>A0A0L7K623</accession>
<feature type="domain" description="Plasmodium falciparum erythrocyte membrane protein 1 acidic terminal segment" evidence="6">
    <location>
        <begin position="2358"/>
        <end position="2727"/>
    </location>
</feature>
<dbReference type="InterPro" id="IPR029210">
    <property type="entry name" value="PfEMP1_NTS"/>
</dbReference>
<feature type="region of interest" description="Disordered" evidence="2">
    <location>
        <begin position="812"/>
        <end position="834"/>
    </location>
</feature>
<feature type="domain" description="Duffy-binding-like" evidence="9">
    <location>
        <begin position="296"/>
        <end position="451"/>
    </location>
</feature>
<dbReference type="GO" id="GO:0016020">
    <property type="term" value="C:membrane"/>
    <property type="evidence" value="ECO:0007669"/>
    <property type="project" value="InterPro"/>
</dbReference>
<dbReference type="EMBL" id="CH671925">
    <property type="protein sequence ID" value="KOB58843.1"/>
    <property type="molecule type" value="Genomic_DNA"/>
</dbReference>
<dbReference type="Gene3D" id="1.20.58.1930">
    <property type="match status" value="1"/>
</dbReference>
<feature type="compositionally biased region" description="Polar residues" evidence="2">
    <location>
        <begin position="812"/>
        <end position="826"/>
    </location>
</feature>
<dbReference type="OrthoDB" id="379185at2759"/>
<feature type="coiled-coil region" evidence="1">
    <location>
        <begin position="1073"/>
        <end position="1100"/>
    </location>
</feature>
<evidence type="ECO:0000259" key="9">
    <source>
        <dbReference type="Pfam" id="PF22672"/>
    </source>
</evidence>
<organism evidence="10 11">
    <name type="scientific">Plasmodium falciparum (isolate HB3)</name>
    <dbReference type="NCBI Taxonomy" id="137071"/>
    <lineage>
        <taxon>Eukaryota</taxon>
        <taxon>Sar</taxon>
        <taxon>Alveolata</taxon>
        <taxon>Apicomplexa</taxon>
        <taxon>Aconoidasida</taxon>
        <taxon>Haemosporida</taxon>
        <taxon>Plasmodiidae</taxon>
        <taxon>Plasmodium</taxon>
        <taxon>Plasmodium (Laverania)</taxon>
    </lineage>
</organism>
<feature type="domain" description="Duffy-antigen binding" evidence="5">
    <location>
        <begin position="1648"/>
        <end position="1819"/>
    </location>
</feature>
<feature type="domain" description="Plasmodium falciparum erythrocyte membrane protein-1 N-terminal segment" evidence="7">
    <location>
        <begin position="11"/>
        <end position="43"/>
    </location>
</feature>
<evidence type="ECO:0000259" key="5">
    <source>
        <dbReference type="Pfam" id="PF05424"/>
    </source>
</evidence>
<reference evidence="11" key="2">
    <citation type="submission" date="2006-03" db="EMBL/GenBank/DDBJ databases">
        <title>The genome sequence of the Plasmodium falciparum HB3.</title>
        <authorList>
            <consortium name="The Broad Institute Genome Sequencing Platform"/>
            <person name="Birren B."/>
            <person name="Lander E."/>
            <person name="Galagan J."/>
            <person name="Nusbaum C."/>
            <person name="Devon K."/>
            <person name="Henn M."/>
            <person name="Jaffe D."/>
            <person name="Butler J."/>
            <person name="Alvarez P."/>
            <person name="Gnerre S."/>
            <person name="Grabherr M."/>
            <person name="Kleber M."/>
            <person name="Mauceli E."/>
            <person name="Brockman W."/>
            <person name="MacCallum I.A."/>
            <person name="Rounsley S."/>
            <person name="Young S."/>
            <person name="LaButti K."/>
            <person name="Pushparaj V."/>
            <person name="DeCaprio D."/>
            <person name="Crawford M."/>
            <person name="Koehrsen M."/>
            <person name="Engels R."/>
            <person name="Montgomery P."/>
            <person name="Pearson M."/>
            <person name="Howarth C."/>
            <person name="Larson L."/>
            <person name="Luoma S."/>
            <person name="White J."/>
            <person name="Kodira C."/>
            <person name="Zeng Q."/>
            <person name="Oleary S."/>
            <person name="Yandava C."/>
            <person name="Alvarado L."/>
            <person name="Wirth D."/>
            <person name="Volkman S."/>
            <person name="Hartl D."/>
        </authorList>
    </citation>
    <scope>NUCLEOTIDE SEQUENCE [LARGE SCALE GENOMIC DNA]</scope>
</reference>
<dbReference type="GO" id="GO:0046789">
    <property type="term" value="F:host cell surface receptor binding"/>
    <property type="evidence" value="ECO:0007669"/>
    <property type="project" value="InterPro"/>
</dbReference>
<evidence type="ECO:0000259" key="4">
    <source>
        <dbReference type="Pfam" id="PF03011"/>
    </source>
</evidence>
<feature type="domain" description="Duffy-binding-like" evidence="4">
    <location>
        <begin position="2110"/>
        <end position="2252"/>
    </location>
</feature>
<dbReference type="InterPro" id="IPR041480">
    <property type="entry name" value="CIDR1_gamma"/>
</dbReference>
<sequence length="2730" mass="315765">MAPQGSGGQGAKEILDKLGEQIQKEVHTKALEYENDLHGFLSRVEFKKGENNKITNPCDLNHEYQTTVTTGHSYPCENRLNVRFSDVISGQCTNKKIKGNEGKEGACAPLRRLHLCDRNLEEIKYNKINQTDNLLVDVLLAAKYEGESIRNAYSQKSNDYKSGLCTALARSFADIGDIIRGKDLFLGGPDQEKKKLEENLRNIFKNIHDHLTDAKAKSYYKNDNDRNYFKLRNDWWELNRQQVWNAITCGAPSDAQYFRNTCSSIKGGHYKNCHCIGGDVLTNFDYVPQYLRWFDEWTEEFCRKKKKYVDIVKKYCRDESEGKYCSLNGHDCTETIRKIGLLRMGNGCTNCLHACTHYRGWLAKQQEEFEKQKKKYTKEINGSNPPKNDISNTANNEHDRKFYGKLKTEYGNVHTFLKLLNEEKECKVITTGEGQINFPINDYKETFYRSEYCEMCPECGVICANRKCEKRLQSDKKCKKEERDRKKKPQITDIEFLFNNKEGDDIVKKLNAFYYPTGPHNKDKGIEEWKCSYYDDEDNDCETKNYGKDVEGDSKIMPFVDFFELWVTHLLQDSIEWRKEISKCLNNNSLTKCSNRCNRYCRFFKKWVEQKKKEWTQIKNHFEKQEGLPKNQHFTILETLLEEEFFDQIKEAYGDVKSIEKIKVLLSKRRIKKDDELQNKEDIIEKLLEHELEDYEKCKETHNDDRCSQDTQGGRSGGTHDHEDDSDDEEPPTPLVDNACSGDPSGGSSIHRSIVNRVAHHFREVAHNKMKENIKSNSVKGSKHNVLEADATKGIYKSSGNSVPLTDICTINENHSNRNPKNSSGPCQGKDQGRFKIGKDWTNVNEKQKTTYKDVIMPQRREHMCTSNLEYLETKCRPLDGKGDDCDKVNHSFLGDVLLSAKKEGDFIVEKLRSDKSAICNAMKYSFADIGDIIRGRDMWDLNDGSQKMETILKNIFGTLHRSLDGIKGNDKYTQDENKTPKYKQLREDWWEANRKQIWHAMQCALKSGNEIQCNNHTPIEDYIPQRLRWMNEWAEWYCKEQSMLYNKLVADCGDCMKKGEGGKECMNGSGECRKCKQACEEYKAKIKKWQEQWDKMQLKYLYFYHEAKTTSRHGIDAYSGAVEPKDKPVVKFLQELLPPNSDKSGVPPSTPTPYSTAAGYIHQELPNVGCMKQEVFCDNNGNKGKYVFMDPPKGYEDACGCDKNVLKPPEKKEEIKKACEIVETLIAKNNDGNTAIGGCNPKHQGGSYPVWDCTNPILVTGKGECMPPRRIKLCLYYLKELSDTTQKGLREAFIKTAASETFFAWHYYNSKNANAQEQLKAGKIPPDFLRSMFYTFGDYRDICLDTDISAKHANGDVTKAKEKIDEIFPKGKTNDTEPKEFWNKYAQNIWEAMLCALEKAGDDKVKFTDNPAYNYETVTFSGDNSHTLEEFTTRPQFLRWMTEWGEHFCREHKVEKGKLVKQCDSCGLDGTGKTCDGECGACKDQCKKYQDWLQKWQDNYKKQKQRYTQVKGTSPYNKDDDVTISTHAYEYLNKKLTNISCNSGISGKCDYKCMDQRSSTDGIPASLEYPPIEYKEKCTCTDKPPEPPPPYPASVLPNACEIAEEILKAESDNKYSDLCEQKFKNRKKSYPGWDCRPNTFKTDHDDGACMPPRRQKLYIHKLKELSDQKSETDLRQAFIECAAIETFFAWHKYKEEKKKKEKEQQYLVAYTSSVEENLKNELESGQIPEDFKRQMFYTYADYRDIFFGKDIGRDIDTLNHKIDTIFPKNGAHNSDEKREQWWQANGPHIWDGMLCALSYDTETRIMDQNARKNLNDPRNNNDYKTVKFTSKSGPSVDVKLDDFAKRSQYFRWLEEWGDEFCKKRKDKLENIEKECRGERGQNYCDGDGFDCTNIRPNEEGIFEDFNCRSCAKSCNSYKQWINKKKDEFHKQKEKYQKEIDNAKSNSRNAYDQNFVGKLHNDYKTIESFLEKLKGPFSDNNTGCSTIDFKNINKTFGHAEYCAPCPVFGVNCKGDYCIGAKEKDCNGKTFIGAEDIGKMEKYIKVDMLVTDNTVNKFPDDLKDACIDTGIFEGIRGNKWSCGYLCGFDVCKMNNFDEKKDDKQNILFRTLFKRWLEYFLKDYNKIKDSLNPCMHNGKRNVCINGCKEKCNCVDKWIDNKSKEWGKVRERYFKQYKIDNSEIYYDVRRFLEMMQPESEVKKVKSNFKDLEALETASGCIYTDLSKNSKEKDVVECLLNKLKKEINNCKNQSDDGTDSNCSTPLPTDTYTPESSPHEFFTPEEEEVDMAPKFCPKDIPEPEPDDDLLPGPVPEQKEDEKFPAKVPEVPKKPVPEKKVTPRRRPREITRSILPEMVSISAFPLSVGIAFAALSYFLLKKKTKSTIDLLRVINIPKGDYGIPTMKSKNRYIPYASDRYKGKTYIYMEGDESDDYTYIGDISSSDITSSESEYEDIDINNIYPYKSPKYKTLIDVVLEPSKRDTSNRSSGTKDTQNITASDTPRNKPINDVEWNSLKNDFISNISQNSQMDLPKNNISGNIQMDTHPHVNILDDSMQEKPFITSIHDRDLHNGEEVTYNINLDDHKNMNFSTNHDNIPPKNDQNDLYTGIDLINDSISGNHNVNIYDELLKRKENELFGTNHTKHTTTNIVAKQTHNDPIVNQINLFHKWLDRHRNMCEQWDKNKKEELLDKLNEEWNKENKNNSNVTDTNGENNITRVLNSDVSIQIDMNSKPI</sequence>
<feature type="coiled-coil region" evidence="1">
    <location>
        <begin position="1926"/>
        <end position="1953"/>
    </location>
</feature>
<feature type="domain" description="Duffy-binding-like" evidence="9">
    <location>
        <begin position="1856"/>
        <end position="2000"/>
    </location>
</feature>
<feature type="region of interest" description="Disordered" evidence="2">
    <location>
        <begin position="2245"/>
        <end position="2339"/>
    </location>
</feature>
<feature type="domain" description="Duffy-antigen binding" evidence="5">
    <location>
        <begin position="105"/>
        <end position="292"/>
    </location>
</feature>
<dbReference type="InterPro" id="IPR044932">
    <property type="entry name" value="PfEMP1_ATS_sf"/>
</dbReference>
<dbReference type="InterPro" id="IPR054595">
    <property type="entry name" value="DBL_C"/>
</dbReference>
<dbReference type="Pfam" id="PF18562">
    <property type="entry name" value="CIDR1_gamma"/>
    <property type="match status" value="1"/>
</dbReference>
<dbReference type="FunFam" id="1.20.58.830:FF:000021">
    <property type="entry name" value="Erythrocyte membrane protein 1, PfEMP1"/>
    <property type="match status" value="1"/>
</dbReference>
<evidence type="ECO:0000259" key="8">
    <source>
        <dbReference type="Pfam" id="PF18562"/>
    </source>
</evidence>
<feature type="compositionally biased region" description="Basic and acidic residues" evidence="2">
    <location>
        <begin position="2311"/>
        <end position="2335"/>
    </location>
</feature>
<evidence type="ECO:0000256" key="3">
    <source>
        <dbReference type="SAM" id="Phobius"/>
    </source>
</evidence>
<dbReference type="OMA" id="ISTHAYE"/>
<feature type="transmembrane region" description="Helical" evidence="3">
    <location>
        <begin position="2352"/>
        <end position="2374"/>
    </location>
</feature>
<feature type="compositionally biased region" description="Basic and acidic residues" evidence="2">
    <location>
        <begin position="698"/>
        <end position="708"/>
    </location>
</feature>
<dbReference type="InterPro" id="IPR042202">
    <property type="entry name" value="Duffy-ag-bd_sf"/>
</dbReference>
<dbReference type="VEuPathDB" id="PlasmoDB:PfHB3_060021800"/>
<evidence type="ECO:0000259" key="6">
    <source>
        <dbReference type="Pfam" id="PF15445"/>
    </source>
</evidence>
<dbReference type="InterPro" id="IPR004258">
    <property type="entry name" value="DBL"/>
</dbReference>
<feature type="domain" description="Cysteine-rich interdomain region 1 gamma" evidence="8">
    <location>
        <begin position="2044"/>
        <end position="2094"/>
    </location>
</feature>
<dbReference type="Pfam" id="PF05424">
    <property type="entry name" value="Duffy_binding"/>
    <property type="match status" value="4"/>
</dbReference>
<feature type="domain" description="Duffy-binding-like" evidence="4">
    <location>
        <begin position="562"/>
        <end position="705"/>
    </location>
</feature>
<keyword evidence="3" id="KW-1133">Transmembrane helix</keyword>
<evidence type="ECO:0000256" key="2">
    <source>
        <dbReference type="SAM" id="MobiDB-lite"/>
    </source>
</evidence>
<dbReference type="KEGG" id="pfh:PFHG_00592"/>
<evidence type="ECO:0000313" key="10">
    <source>
        <dbReference type="EMBL" id="KOB58843.1"/>
    </source>
</evidence>
<dbReference type="Gene3D" id="1.10.1900.40">
    <property type="entry name" value="Acidic terminal segments, variant surface antigen of PfEMP1"/>
    <property type="match status" value="1"/>
</dbReference>
<feature type="domain" description="Duffy-antigen binding" evidence="5">
    <location>
        <begin position="1264"/>
        <end position="1415"/>
    </location>
</feature>
<dbReference type="Pfam" id="PF15447">
    <property type="entry name" value="NTS"/>
    <property type="match status" value="1"/>
</dbReference>
<dbReference type="FunFam" id="1.10.1900.40:FF:000001">
    <property type="entry name" value="Erythrocyte membrane protein 1"/>
    <property type="match status" value="1"/>
</dbReference>
<dbReference type="InterPro" id="IPR008602">
    <property type="entry name" value="Duffy-antigen-binding"/>
</dbReference>
<gene>
    <name evidence="10" type="ORF">PFHG_00592</name>
</gene>
<feature type="region of interest" description="Disordered" evidence="2">
    <location>
        <begin position="698"/>
        <end position="750"/>
    </location>
</feature>
<feature type="region of interest" description="Disordered" evidence="2">
    <location>
        <begin position="2475"/>
        <end position="2505"/>
    </location>
</feature>
<dbReference type="SUPFAM" id="SSF140924">
    <property type="entry name" value="Duffy binding domain-like"/>
    <property type="match status" value="6"/>
</dbReference>